<dbReference type="AlphaFoldDB" id="A0A2H4SRS7"/>
<evidence type="ECO:0000313" key="1">
    <source>
        <dbReference type="EMBL" id="ATY65822.1"/>
    </source>
</evidence>
<organism evidence="1 2">
    <name type="scientific">Cordyceps militaris</name>
    <name type="common">Caterpillar fungus</name>
    <name type="synonym">Clavaria militaris</name>
    <dbReference type="NCBI Taxonomy" id="73501"/>
    <lineage>
        <taxon>Eukaryota</taxon>
        <taxon>Fungi</taxon>
        <taxon>Dikarya</taxon>
        <taxon>Ascomycota</taxon>
        <taxon>Pezizomycotina</taxon>
        <taxon>Sordariomycetes</taxon>
        <taxon>Hypocreomycetidae</taxon>
        <taxon>Hypocreales</taxon>
        <taxon>Cordycipitaceae</taxon>
        <taxon>Cordyceps</taxon>
    </lineage>
</organism>
<sequence>MTYFRIRRCLFMYTNIVIGDLLLAAKEVRKYIRAGVSDLCEKSGDALKRMGKWCELASRRLRELNY</sequence>
<accession>A0A2H4SRS7</accession>
<proteinExistence type="predicted"/>
<dbReference type="Proteomes" id="UP000323067">
    <property type="component" value="Chromosome iii"/>
</dbReference>
<evidence type="ECO:0000313" key="2">
    <source>
        <dbReference type="Proteomes" id="UP000323067"/>
    </source>
</evidence>
<protein>
    <submittedName>
        <fullName evidence="1">Uncharacterized protein</fullName>
    </submittedName>
</protein>
<name>A0A2H4SRS7_CORMI</name>
<reference evidence="1 2" key="1">
    <citation type="journal article" date="2017" name="BMC Genomics">
        <title>Chromosome level assembly and secondary metabolite potential of the parasitic fungus Cordyceps militaris.</title>
        <authorList>
            <person name="Kramer G.J."/>
            <person name="Nodwell J.R."/>
        </authorList>
    </citation>
    <scope>NUCLEOTIDE SEQUENCE [LARGE SCALE GENOMIC DNA]</scope>
    <source>
        <strain evidence="1 2">ATCC 34164</strain>
    </source>
</reference>
<gene>
    <name evidence="1" type="ORF">A9K55_001729</name>
</gene>
<dbReference type="VEuPathDB" id="FungiDB:A9K55_001729"/>
<dbReference type="EMBL" id="CP023326">
    <property type="protein sequence ID" value="ATY65822.1"/>
    <property type="molecule type" value="Genomic_DNA"/>
</dbReference>